<feature type="transmembrane region" description="Helical" evidence="1">
    <location>
        <begin position="302"/>
        <end position="323"/>
    </location>
</feature>
<evidence type="ECO:0000256" key="2">
    <source>
        <dbReference type="SAM" id="SignalP"/>
    </source>
</evidence>
<comment type="caution">
    <text evidence="3">The sequence shown here is derived from an EMBL/GenBank/DDBJ whole genome shotgun (WGS) entry which is preliminary data.</text>
</comment>
<keyword evidence="1" id="KW-0812">Transmembrane</keyword>
<reference evidence="3 4" key="1">
    <citation type="submission" date="2018-12" db="EMBL/GenBank/DDBJ databases">
        <authorList>
            <person name="Kim S.-J."/>
            <person name="Jung G.-Y."/>
        </authorList>
    </citation>
    <scope>NUCLEOTIDE SEQUENCE [LARGE SCALE GENOMIC DNA]</scope>
    <source>
        <strain evidence="3 4">03SU3-P</strain>
    </source>
</reference>
<feature type="chain" id="PRO_5019584699" evidence="2">
    <location>
        <begin position="22"/>
        <end position="329"/>
    </location>
</feature>
<gene>
    <name evidence="3" type="ORF">D7D48_01245</name>
</gene>
<dbReference type="OrthoDB" id="9808870at2"/>
<keyword evidence="2" id="KW-0732">Signal</keyword>
<dbReference type="Proteomes" id="UP000268553">
    <property type="component" value="Unassembled WGS sequence"/>
</dbReference>
<evidence type="ECO:0000256" key="1">
    <source>
        <dbReference type="SAM" id="Phobius"/>
    </source>
</evidence>
<keyword evidence="4" id="KW-1185">Reference proteome</keyword>
<proteinExistence type="predicted"/>
<sequence length="329" mass="35687">MIVRFLLLLLLASGFTSVARADDLQPGYLEIRERETAAHQYKITWKAPIRPGLAARVVPVFPNDCKATEPVRSVDAAALLARWDIDCDTSLAGRSVRLSGMENTPADALLRYQSANGITQAARLTPASPSAVILQKADRWQVARTYFVTGVEHILMGYDHLLFVLCLVLLLNGAWRVAATVTAFTIAHSLTLVATTHELISVPGPPVEAAIALSIVFLAVEIVKRKPGELRLSERFPWVVAFLFGLLHGFGFAGALAEIGLPQGEVPMALLTFNLGVEAGQLVIVAVAMLVLWALRRVHALYAARVQLVSAYAIGGIAVMWLLQRVLPT</sequence>
<dbReference type="AlphaFoldDB" id="A0A426RRA8"/>
<dbReference type="EMBL" id="RWJI01000001">
    <property type="protein sequence ID" value="RRQ51555.1"/>
    <property type="molecule type" value="Genomic_DNA"/>
</dbReference>
<keyword evidence="1" id="KW-1133">Transmembrane helix</keyword>
<dbReference type="InterPro" id="IPR032809">
    <property type="entry name" value="Put_HupE_UreJ"/>
</dbReference>
<evidence type="ECO:0000313" key="4">
    <source>
        <dbReference type="Proteomes" id="UP000268553"/>
    </source>
</evidence>
<feature type="signal peptide" evidence="2">
    <location>
        <begin position="1"/>
        <end position="21"/>
    </location>
</feature>
<evidence type="ECO:0000313" key="3">
    <source>
        <dbReference type="EMBL" id="RRQ51555.1"/>
    </source>
</evidence>
<protein>
    <submittedName>
        <fullName evidence="3">HupE/UreJ family protein</fullName>
    </submittedName>
</protein>
<organism evidence="3 4">
    <name type="scientific">Sphingorhabdus wooponensis</name>
    <dbReference type="NCBI Taxonomy" id="940136"/>
    <lineage>
        <taxon>Bacteria</taxon>
        <taxon>Pseudomonadati</taxon>
        <taxon>Pseudomonadota</taxon>
        <taxon>Alphaproteobacteria</taxon>
        <taxon>Sphingomonadales</taxon>
        <taxon>Sphingomonadaceae</taxon>
        <taxon>Sphingorhabdus</taxon>
    </lineage>
</organism>
<accession>A0A426RRA8</accession>
<feature type="transmembrane region" description="Helical" evidence="1">
    <location>
        <begin position="269"/>
        <end position="295"/>
    </location>
</feature>
<name>A0A426RRA8_9SPHN</name>
<feature type="transmembrane region" description="Helical" evidence="1">
    <location>
        <begin position="236"/>
        <end position="257"/>
    </location>
</feature>
<keyword evidence="1" id="KW-0472">Membrane</keyword>
<dbReference type="RefSeq" id="WP_125229569.1">
    <property type="nucleotide sequence ID" value="NZ_RWJI01000001.1"/>
</dbReference>
<feature type="transmembrane region" description="Helical" evidence="1">
    <location>
        <begin position="146"/>
        <end position="170"/>
    </location>
</feature>
<dbReference type="Pfam" id="PF13795">
    <property type="entry name" value="HupE_UreJ_2"/>
    <property type="match status" value="1"/>
</dbReference>